<protein>
    <submittedName>
        <fullName evidence="7">DNA-binding response regulator</fullName>
    </submittedName>
</protein>
<keyword evidence="4" id="KW-0597">Phosphoprotein</keyword>
<dbReference type="CDD" id="cd06170">
    <property type="entry name" value="LuxR_C_like"/>
    <property type="match status" value="1"/>
</dbReference>
<evidence type="ECO:0000256" key="1">
    <source>
        <dbReference type="ARBA" id="ARBA00023015"/>
    </source>
</evidence>
<dbReference type="SUPFAM" id="SSF52172">
    <property type="entry name" value="CheY-like"/>
    <property type="match status" value="1"/>
</dbReference>
<dbReference type="InterPro" id="IPR000792">
    <property type="entry name" value="Tscrpt_reg_LuxR_C"/>
</dbReference>
<dbReference type="GO" id="GO:0003677">
    <property type="term" value="F:DNA binding"/>
    <property type="evidence" value="ECO:0007669"/>
    <property type="project" value="UniProtKB-KW"/>
</dbReference>
<evidence type="ECO:0000313" key="7">
    <source>
        <dbReference type="EMBL" id="PMS21030.1"/>
    </source>
</evidence>
<dbReference type="AlphaFoldDB" id="A0A2N7VV51"/>
<keyword evidence="2 7" id="KW-0238">DNA-binding</keyword>
<proteinExistence type="predicted"/>
<sequence>MNLDSNQTGAADATGDKLPVVYILDDDEGMRLALSSLFRSIGLRVEMFETSQAFLAFPKHDAPSCLVLDVRLRGESGLSFQDQLARDGLRMPIVFMTGHGDIAMSVKAMKAGAVNFFAKPFREQDMLDAVADALARDSERLAAERSIATLRESYASLTPREREVMGFVVTGMLNKQIASAMNLSEITVKIHRGQVMKKMGARSVADLVRKAEALQVKPQPPAPNVTSGSARP</sequence>
<dbReference type="RefSeq" id="WP_102611427.1">
    <property type="nucleotide sequence ID" value="NZ_CADIKD010000005.1"/>
</dbReference>
<evidence type="ECO:0000256" key="2">
    <source>
        <dbReference type="ARBA" id="ARBA00023125"/>
    </source>
</evidence>
<dbReference type="Pfam" id="PF00072">
    <property type="entry name" value="Response_reg"/>
    <property type="match status" value="1"/>
</dbReference>
<dbReference type="InterPro" id="IPR016032">
    <property type="entry name" value="Sig_transdc_resp-reg_C-effctor"/>
</dbReference>
<feature type="modified residue" description="4-aspartylphosphate" evidence="4">
    <location>
        <position position="69"/>
    </location>
</feature>
<feature type="domain" description="Response regulatory" evidence="6">
    <location>
        <begin position="20"/>
        <end position="134"/>
    </location>
</feature>
<dbReference type="PANTHER" id="PTHR44688">
    <property type="entry name" value="DNA-BINDING TRANSCRIPTIONAL ACTIVATOR DEVR_DOSR"/>
    <property type="match status" value="1"/>
</dbReference>
<dbReference type="PRINTS" id="PR00038">
    <property type="entry name" value="HTHLUXR"/>
</dbReference>
<dbReference type="GO" id="GO:0006355">
    <property type="term" value="P:regulation of DNA-templated transcription"/>
    <property type="evidence" value="ECO:0007669"/>
    <property type="project" value="InterPro"/>
</dbReference>
<dbReference type="SMART" id="SM00421">
    <property type="entry name" value="HTH_LUXR"/>
    <property type="match status" value="1"/>
</dbReference>
<dbReference type="InterPro" id="IPR036388">
    <property type="entry name" value="WH-like_DNA-bd_sf"/>
</dbReference>
<organism evidence="7 8">
    <name type="scientific">Trinickia soli</name>
    <dbReference type="NCBI Taxonomy" id="380675"/>
    <lineage>
        <taxon>Bacteria</taxon>
        <taxon>Pseudomonadati</taxon>
        <taxon>Pseudomonadota</taxon>
        <taxon>Betaproteobacteria</taxon>
        <taxon>Burkholderiales</taxon>
        <taxon>Burkholderiaceae</taxon>
        <taxon>Trinickia</taxon>
    </lineage>
</organism>
<dbReference type="PROSITE" id="PS50110">
    <property type="entry name" value="RESPONSE_REGULATORY"/>
    <property type="match status" value="1"/>
</dbReference>
<dbReference type="Pfam" id="PF00196">
    <property type="entry name" value="GerE"/>
    <property type="match status" value="1"/>
</dbReference>
<reference evidence="7 8" key="1">
    <citation type="submission" date="2018-01" db="EMBL/GenBank/DDBJ databases">
        <title>Whole genome analyses suggest that Burkholderia sensu lato contains two further novel genera in the rhizoxinica-symbiotica group Mycetohabitans gen. nov., and Trinickia gen. nov.: implications for the evolution of diazotrophy and nodulation in the Burkholderiaceae.</title>
        <authorList>
            <person name="Estrada-de los Santos P."/>
            <person name="Palmer M."/>
            <person name="Chavez-Ramirez B."/>
            <person name="Beukes C."/>
            <person name="Steenkamp E.T."/>
            <person name="Hirsch A.M."/>
            <person name="Manyaka P."/>
            <person name="Maluk M."/>
            <person name="Lafos M."/>
            <person name="Crook M."/>
            <person name="Gross E."/>
            <person name="Simon M.F."/>
            <person name="Bueno dos Reis Junior F."/>
            <person name="Poole P.S."/>
            <person name="Venter S.N."/>
            <person name="James E.K."/>
        </authorList>
    </citation>
    <scope>NUCLEOTIDE SEQUENCE [LARGE SCALE GENOMIC DNA]</scope>
    <source>
        <strain evidence="7 8">GP25-8</strain>
    </source>
</reference>
<dbReference type="SUPFAM" id="SSF46894">
    <property type="entry name" value="C-terminal effector domain of the bipartite response regulators"/>
    <property type="match status" value="1"/>
</dbReference>
<evidence type="ECO:0000313" key="8">
    <source>
        <dbReference type="Proteomes" id="UP000235347"/>
    </source>
</evidence>
<dbReference type="PANTHER" id="PTHR44688:SF16">
    <property type="entry name" value="DNA-BINDING TRANSCRIPTIONAL ACTIVATOR DEVR_DOSR"/>
    <property type="match status" value="1"/>
</dbReference>
<gene>
    <name evidence="7" type="ORF">C0Z19_19275</name>
</gene>
<dbReference type="GO" id="GO:0000160">
    <property type="term" value="P:phosphorelay signal transduction system"/>
    <property type="evidence" value="ECO:0007669"/>
    <property type="project" value="InterPro"/>
</dbReference>
<dbReference type="Gene3D" id="3.40.50.2300">
    <property type="match status" value="1"/>
</dbReference>
<evidence type="ECO:0000256" key="4">
    <source>
        <dbReference type="PROSITE-ProRule" id="PRU00169"/>
    </source>
</evidence>
<keyword evidence="1" id="KW-0805">Transcription regulation</keyword>
<dbReference type="InterPro" id="IPR001789">
    <property type="entry name" value="Sig_transdc_resp-reg_receiver"/>
</dbReference>
<feature type="domain" description="HTH luxR-type" evidence="5">
    <location>
        <begin position="150"/>
        <end position="215"/>
    </location>
</feature>
<dbReference type="Gene3D" id="1.10.10.10">
    <property type="entry name" value="Winged helix-like DNA-binding domain superfamily/Winged helix DNA-binding domain"/>
    <property type="match status" value="1"/>
</dbReference>
<comment type="caution">
    <text evidence="7">The sequence shown here is derived from an EMBL/GenBank/DDBJ whole genome shotgun (WGS) entry which is preliminary data.</text>
</comment>
<dbReference type="EMBL" id="PNYB01000017">
    <property type="protein sequence ID" value="PMS21030.1"/>
    <property type="molecule type" value="Genomic_DNA"/>
</dbReference>
<evidence type="ECO:0000256" key="3">
    <source>
        <dbReference type="ARBA" id="ARBA00023163"/>
    </source>
</evidence>
<accession>A0A2N7VV51</accession>
<dbReference type="InterPro" id="IPR011006">
    <property type="entry name" value="CheY-like_superfamily"/>
</dbReference>
<dbReference type="SMART" id="SM00448">
    <property type="entry name" value="REC"/>
    <property type="match status" value="1"/>
</dbReference>
<dbReference type="PROSITE" id="PS50043">
    <property type="entry name" value="HTH_LUXR_2"/>
    <property type="match status" value="1"/>
</dbReference>
<evidence type="ECO:0000259" key="6">
    <source>
        <dbReference type="PROSITE" id="PS50110"/>
    </source>
</evidence>
<evidence type="ECO:0000259" key="5">
    <source>
        <dbReference type="PROSITE" id="PS50043"/>
    </source>
</evidence>
<keyword evidence="3" id="KW-0804">Transcription</keyword>
<name>A0A2N7VV51_9BURK</name>
<keyword evidence="8" id="KW-1185">Reference proteome</keyword>
<dbReference type="CDD" id="cd17537">
    <property type="entry name" value="REC_FixJ"/>
    <property type="match status" value="1"/>
</dbReference>
<dbReference type="Proteomes" id="UP000235347">
    <property type="component" value="Unassembled WGS sequence"/>
</dbReference>